<name>A0A101LV01_PICGL</name>
<accession>A0A101LV01</accession>
<dbReference type="AlphaFoldDB" id="A0A101LV01"/>
<keyword evidence="1" id="KW-0472">Membrane</keyword>
<evidence type="ECO:0000256" key="1">
    <source>
        <dbReference type="SAM" id="Phobius"/>
    </source>
</evidence>
<keyword evidence="1" id="KW-0812">Transmembrane</keyword>
<gene>
    <name evidence="2" type="ORF">ABT39_MTgene2203</name>
</gene>
<evidence type="ECO:0000313" key="2">
    <source>
        <dbReference type="EMBL" id="KUM45849.1"/>
    </source>
</evidence>
<geneLocation type="mitochondrion" evidence="2"/>
<proteinExistence type="predicted"/>
<sequence length="55" mass="5850">MPSIHAIFLSFFGYPSAIDFGGYMGAALKGKKLGFHLPALSFWLGGVSGSTEGRR</sequence>
<keyword evidence="1" id="KW-1133">Transmembrane helix</keyword>
<organism evidence="2">
    <name type="scientific">Picea glauca</name>
    <name type="common">White spruce</name>
    <name type="synonym">Pinus glauca</name>
    <dbReference type="NCBI Taxonomy" id="3330"/>
    <lineage>
        <taxon>Eukaryota</taxon>
        <taxon>Viridiplantae</taxon>
        <taxon>Streptophyta</taxon>
        <taxon>Embryophyta</taxon>
        <taxon>Tracheophyta</taxon>
        <taxon>Spermatophyta</taxon>
        <taxon>Pinopsida</taxon>
        <taxon>Pinidae</taxon>
        <taxon>Conifers I</taxon>
        <taxon>Pinales</taxon>
        <taxon>Pinaceae</taxon>
        <taxon>Picea</taxon>
    </lineage>
</organism>
<comment type="caution">
    <text evidence="2">The sequence shown here is derived from an EMBL/GenBank/DDBJ whole genome shotgun (WGS) entry which is preliminary data.</text>
</comment>
<reference evidence="2" key="1">
    <citation type="journal article" date="2015" name="Genome Biol. Evol.">
        <title>Organellar Genomes of White Spruce (Picea glauca): Assembly and Annotation.</title>
        <authorList>
            <person name="Jackman S.D."/>
            <person name="Warren R.L."/>
            <person name="Gibb E.A."/>
            <person name="Vandervalk B.P."/>
            <person name="Mohamadi H."/>
            <person name="Chu J."/>
            <person name="Raymond A."/>
            <person name="Pleasance S."/>
            <person name="Coope R."/>
            <person name="Wildung M.R."/>
            <person name="Ritland C.E."/>
            <person name="Bousquet J."/>
            <person name="Jones S.J."/>
            <person name="Bohlmann J."/>
            <person name="Birol I."/>
        </authorList>
    </citation>
    <scope>NUCLEOTIDE SEQUENCE [LARGE SCALE GENOMIC DNA]</scope>
    <source>
        <tissue evidence="2">Flushing bud</tissue>
    </source>
</reference>
<protein>
    <submittedName>
        <fullName evidence="2">Uncharacterized protein</fullName>
    </submittedName>
</protein>
<dbReference type="EMBL" id="LKAM01000015">
    <property type="protein sequence ID" value="KUM45849.1"/>
    <property type="molecule type" value="Genomic_DNA"/>
</dbReference>
<keyword evidence="2" id="KW-0496">Mitochondrion</keyword>
<feature type="transmembrane region" description="Helical" evidence="1">
    <location>
        <begin position="6"/>
        <end position="28"/>
    </location>
</feature>